<proteinExistence type="predicted"/>
<dbReference type="PANTHER" id="PTHR10366">
    <property type="entry name" value="NAD DEPENDENT EPIMERASE/DEHYDRATASE"/>
    <property type="match status" value="1"/>
</dbReference>
<dbReference type="SUPFAM" id="SSF51735">
    <property type="entry name" value="NAD(P)-binding Rossmann-fold domains"/>
    <property type="match status" value="1"/>
</dbReference>
<name>A0A0D6QVR4_ARACU</name>
<keyword evidence="1" id="KW-0560">Oxidoreductase</keyword>
<reference evidence="3" key="1">
    <citation type="submission" date="2015-03" db="EMBL/GenBank/DDBJ databases">
        <title>A transcriptome of Araucaria cunninghamii, an australian fine timber species.</title>
        <authorList>
            <person name="Jing Yi C.J.Y."/>
            <person name="Yin San L.Y.S."/>
            <person name="Abdul Karim S.S."/>
            <person name="Wan Azmi N.N."/>
            <person name="Hercus R.R."/>
            <person name="Croft L.L."/>
        </authorList>
    </citation>
    <scope>NUCLEOTIDE SEQUENCE</scope>
    <source>
        <strain evidence="3">MI0301</strain>
        <tissue evidence="3">Leaf</tissue>
    </source>
</reference>
<organism evidence="3">
    <name type="scientific">Araucaria cunninghamii</name>
    <name type="common">Hoop pine</name>
    <name type="synonym">Moreton Bay pine</name>
    <dbReference type="NCBI Taxonomy" id="56994"/>
    <lineage>
        <taxon>Eukaryota</taxon>
        <taxon>Viridiplantae</taxon>
        <taxon>Streptophyta</taxon>
        <taxon>Embryophyta</taxon>
        <taxon>Tracheophyta</taxon>
        <taxon>Spermatophyta</taxon>
        <taxon>Pinopsida</taxon>
        <taxon>Pinidae</taxon>
        <taxon>Conifers II</taxon>
        <taxon>Araucariales</taxon>
        <taxon>Araucariaceae</taxon>
        <taxon>Araucaria</taxon>
    </lineage>
</organism>
<dbReference type="Gene3D" id="3.40.50.720">
    <property type="entry name" value="NAD(P)-binding Rossmann-like Domain"/>
    <property type="match status" value="1"/>
</dbReference>
<dbReference type="InterPro" id="IPR036291">
    <property type="entry name" value="NAD(P)-bd_dom_sf"/>
</dbReference>
<sequence>MPLYSRRDLDGSQGKTVCVMDASTYVGFWIVQGLLQRGYTVHAAVQDGGDVESLIKLSGERLKVLYVEMLDYHSILDALRGCFALFYTFELPQYDEMMVEIEVRAAHNVLEACAQTETIEKVVFTSSVAAVVWREDGNSVSDIHERHWSDVNLCRKLKLWYAAAKTLAERTAWALAMDRGVNMVTINTALVVGPGSAYKTKGSTIAYLKGAAQMYENGVLASADARFVAEAHICAYEHPSVYGRYICFDQIVNSAKKANNLAETLRSLIPFPERCEDPTVYQQRLSNKKLSVLMAGYKE</sequence>
<dbReference type="PANTHER" id="PTHR10366:SF390">
    <property type="entry name" value="CINNAMOYL-COA REDUCTASE-LIKE PROTEIN"/>
    <property type="match status" value="1"/>
</dbReference>
<evidence type="ECO:0000259" key="2">
    <source>
        <dbReference type="Pfam" id="PF01073"/>
    </source>
</evidence>
<dbReference type="InterPro" id="IPR002225">
    <property type="entry name" value="3Beta_OHSteriod_DH/Estase"/>
</dbReference>
<dbReference type="InterPro" id="IPR050425">
    <property type="entry name" value="NAD(P)_dehydrat-like"/>
</dbReference>
<accession>A0A0D6QVR4</accession>
<feature type="domain" description="3-beta hydroxysteroid dehydrogenase/isomerase" evidence="2">
    <location>
        <begin position="19"/>
        <end position="236"/>
    </location>
</feature>
<dbReference type="AlphaFoldDB" id="A0A0D6QVR4"/>
<dbReference type="GO" id="GO:0016616">
    <property type="term" value="F:oxidoreductase activity, acting on the CH-OH group of donors, NAD or NADP as acceptor"/>
    <property type="evidence" value="ECO:0007669"/>
    <property type="project" value="InterPro"/>
</dbReference>
<dbReference type="CDD" id="cd08958">
    <property type="entry name" value="FR_SDR_e"/>
    <property type="match status" value="1"/>
</dbReference>
<evidence type="ECO:0000256" key="1">
    <source>
        <dbReference type="ARBA" id="ARBA00023002"/>
    </source>
</evidence>
<dbReference type="Pfam" id="PF01073">
    <property type="entry name" value="3Beta_HSD"/>
    <property type="match status" value="1"/>
</dbReference>
<evidence type="ECO:0000313" key="3">
    <source>
        <dbReference type="EMBL" id="JAG93805.1"/>
    </source>
</evidence>
<protein>
    <recommendedName>
        <fullName evidence="2">3-beta hydroxysteroid dehydrogenase/isomerase domain-containing protein</fullName>
    </recommendedName>
</protein>
<dbReference type="EMBL" id="GCKF01045578">
    <property type="protein sequence ID" value="JAG93805.1"/>
    <property type="molecule type" value="Transcribed_RNA"/>
</dbReference>
<dbReference type="GO" id="GO:0006694">
    <property type="term" value="P:steroid biosynthetic process"/>
    <property type="evidence" value="ECO:0007669"/>
    <property type="project" value="InterPro"/>
</dbReference>